<name>A0ABD0JE29_9CAEN</name>
<gene>
    <name evidence="1" type="ORF">BaRGS_00035451</name>
</gene>
<accession>A0ABD0JE29</accession>
<evidence type="ECO:0000313" key="2">
    <source>
        <dbReference type="Proteomes" id="UP001519460"/>
    </source>
</evidence>
<dbReference type="AlphaFoldDB" id="A0ABD0JE29"/>
<keyword evidence="2" id="KW-1185">Reference proteome</keyword>
<organism evidence="1 2">
    <name type="scientific">Batillaria attramentaria</name>
    <dbReference type="NCBI Taxonomy" id="370345"/>
    <lineage>
        <taxon>Eukaryota</taxon>
        <taxon>Metazoa</taxon>
        <taxon>Spiralia</taxon>
        <taxon>Lophotrochozoa</taxon>
        <taxon>Mollusca</taxon>
        <taxon>Gastropoda</taxon>
        <taxon>Caenogastropoda</taxon>
        <taxon>Sorbeoconcha</taxon>
        <taxon>Cerithioidea</taxon>
        <taxon>Batillariidae</taxon>
        <taxon>Batillaria</taxon>
    </lineage>
</organism>
<comment type="caution">
    <text evidence="1">The sequence shown here is derived from an EMBL/GenBank/DDBJ whole genome shotgun (WGS) entry which is preliminary data.</text>
</comment>
<protein>
    <submittedName>
        <fullName evidence="1">Uncharacterized protein</fullName>
    </submittedName>
</protein>
<dbReference type="EMBL" id="JACVVK020000474">
    <property type="protein sequence ID" value="KAK7473319.1"/>
    <property type="molecule type" value="Genomic_DNA"/>
</dbReference>
<evidence type="ECO:0000313" key="1">
    <source>
        <dbReference type="EMBL" id="KAK7473319.1"/>
    </source>
</evidence>
<dbReference type="Proteomes" id="UP001519460">
    <property type="component" value="Unassembled WGS sequence"/>
</dbReference>
<proteinExistence type="predicted"/>
<sequence>MKAAKVYFIRQTLVKLRELGQHGDTLRLRSAGESETVGQSQGYNHGHGVVFTAVYSVTGIGFPSTSESSPTTEVYRAK</sequence>
<reference evidence="1 2" key="1">
    <citation type="journal article" date="2023" name="Sci. Data">
        <title>Genome assembly of the Korean intertidal mud-creeper Batillaria attramentaria.</title>
        <authorList>
            <person name="Patra A.K."/>
            <person name="Ho P.T."/>
            <person name="Jun S."/>
            <person name="Lee S.J."/>
            <person name="Kim Y."/>
            <person name="Won Y.J."/>
        </authorList>
    </citation>
    <scope>NUCLEOTIDE SEQUENCE [LARGE SCALE GENOMIC DNA]</scope>
    <source>
        <strain evidence="1">Wonlab-2016</strain>
    </source>
</reference>